<dbReference type="PROSITE" id="PS00108">
    <property type="entry name" value="PROTEIN_KINASE_ST"/>
    <property type="match status" value="1"/>
</dbReference>
<keyword evidence="3" id="KW-0808">Transferase</keyword>
<evidence type="ECO:0000256" key="6">
    <source>
        <dbReference type="ARBA" id="ARBA00022840"/>
    </source>
</evidence>
<dbReference type="SUPFAM" id="SSF47769">
    <property type="entry name" value="SAM/Pointed domain"/>
    <property type="match status" value="1"/>
</dbReference>
<dbReference type="PIRSF" id="PIRSF000654">
    <property type="entry name" value="Integrin-linked_kinase"/>
    <property type="match status" value="1"/>
</dbReference>
<dbReference type="InterPro" id="IPR017441">
    <property type="entry name" value="Protein_kinase_ATP_BS"/>
</dbReference>
<feature type="binding site" evidence="10">
    <location>
        <position position="343"/>
    </location>
    <ligand>
        <name>ATP</name>
        <dbReference type="ChEBI" id="CHEBI:30616"/>
    </ligand>
</feature>
<protein>
    <recommendedName>
        <fullName evidence="11">Protein kinase domain-containing protein</fullName>
    </recommendedName>
</protein>
<evidence type="ECO:0000256" key="5">
    <source>
        <dbReference type="ARBA" id="ARBA00022777"/>
    </source>
</evidence>
<accession>A0A6B2KZW5</accession>
<dbReference type="InterPro" id="IPR011009">
    <property type="entry name" value="Kinase-like_dom_sf"/>
</dbReference>
<dbReference type="InterPro" id="IPR013761">
    <property type="entry name" value="SAM/pointed_sf"/>
</dbReference>
<dbReference type="Gene3D" id="1.10.510.10">
    <property type="entry name" value="Transferase(Phosphotransferase) domain 1"/>
    <property type="match status" value="1"/>
</dbReference>
<evidence type="ECO:0000256" key="3">
    <source>
        <dbReference type="ARBA" id="ARBA00022679"/>
    </source>
</evidence>
<dbReference type="PROSITE" id="PS50011">
    <property type="entry name" value="PROTEIN_KINASE_DOM"/>
    <property type="match status" value="1"/>
</dbReference>
<keyword evidence="4 10" id="KW-0547">Nucleotide-binding</keyword>
<keyword evidence="9" id="KW-0040">ANK repeat</keyword>
<dbReference type="PANTHER" id="PTHR44329">
    <property type="entry name" value="SERINE/THREONINE-PROTEIN KINASE TNNI3K-RELATED"/>
    <property type="match status" value="1"/>
</dbReference>
<feature type="domain" description="Protein kinase" evidence="11">
    <location>
        <begin position="309"/>
        <end position="586"/>
    </location>
</feature>
<reference evidence="12" key="1">
    <citation type="journal article" date="2020" name="J. Eukaryot. Microbiol.">
        <title>De novo Sequencing, Assembly and Annotation of the Transcriptome for the Free-Living Testate Amoeba Arcella intermedia.</title>
        <authorList>
            <person name="Ribeiro G.M."/>
            <person name="Porfirio-Sousa A.L."/>
            <person name="Maurer-Alcala X.X."/>
            <person name="Katz L.A."/>
            <person name="Lahr D.J.G."/>
        </authorList>
    </citation>
    <scope>NUCLEOTIDE SEQUENCE</scope>
</reference>
<dbReference type="InterPro" id="IPR002110">
    <property type="entry name" value="Ankyrin_rpt"/>
</dbReference>
<dbReference type="Gene3D" id="1.10.150.50">
    <property type="entry name" value="Transcription Factor, Ets-1"/>
    <property type="match status" value="1"/>
</dbReference>
<dbReference type="GO" id="GO:0004674">
    <property type="term" value="F:protein serine/threonine kinase activity"/>
    <property type="evidence" value="ECO:0007669"/>
    <property type="project" value="UniProtKB-KW"/>
</dbReference>
<evidence type="ECO:0000256" key="2">
    <source>
        <dbReference type="ARBA" id="ARBA00022527"/>
    </source>
</evidence>
<comment type="similarity">
    <text evidence="1">Belongs to the protein kinase superfamily. TKL Ser/Thr protein kinase family.</text>
</comment>
<evidence type="ECO:0000259" key="11">
    <source>
        <dbReference type="PROSITE" id="PS50011"/>
    </source>
</evidence>
<dbReference type="InterPro" id="IPR008271">
    <property type="entry name" value="Ser/Thr_kinase_AS"/>
</dbReference>
<dbReference type="SMART" id="SM00220">
    <property type="entry name" value="S_TKc"/>
    <property type="match status" value="1"/>
</dbReference>
<dbReference type="PANTHER" id="PTHR44329:SF288">
    <property type="entry name" value="MITOGEN-ACTIVATED PROTEIN KINASE KINASE KINASE 20"/>
    <property type="match status" value="1"/>
</dbReference>
<dbReference type="SMART" id="SM00454">
    <property type="entry name" value="SAM"/>
    <property type="match status" value="1"/>
</dbReference>
<dbReference type="InterPro" id="IPR036770">
    <property type="entry name" value="Ankyrin_rpt-contain_sf"/>
</dbReference>
<evidence type="ECO:0000313" key="12">
    <source>
        <dbReference type="EMBL" id="NDV30256.1"/>
    </source>
</evidence>
<dbReference type="InterPro" id="IPR051681">
    <property type="entry name" value="Ser/Thr_Kinases-Pseudokinases"/>
</dbReference>
<dbReference type="InterPro" id="IPR000719">
    <property type="entry name" value="Prot_kinase_dom"/>
</dbReference>
<dbReference type="Pfam" id="PF07714">
    <property type="entry name" value="PK_Tyr_Ser-Thr"/>
    <property type="match status" value="1"/>
</dbReference>
<sequence length="602" mass="69395">MRVYVQKKNVEGIREIMNNPQFSLNEPLDAQGNTLLHLICDEGFPSSLLEELLKITGVNVKIFNKAENTPLHYLCSKWPYPEVEIFEHFVTLGADVNARNKSLETPLFKAMFNRNVRKPIVKKLLLSGADPNLLNSYNEGILHYIVRKSNEDILKLILTRCEPQSLKQKGKEGLTPKEIALAEGNKHKERAKEYNRIYQTLNKVEELDEFLSQHNLLDQREYFIEEGLDLDELSCWNEEQIERLQIKLGPKQKLIRALAERKQRHQKKKTTAEMEMQLDRLDSSATSDIETLKGAFTIKQVPFIEYDRLEFLDRIGNGAFGVVWRGQLRESSSEWGVEVAIKKLTSDTPKESLEDFKKEVTMLQSISHPNIVKLFGVCLEPSMMLVMEYCSRGTLYHVMSSNDSQIVFKWERFFSIVFQTAEGLNALHNHTPKILHRDIKPHNLLITQNWEVKVADFGLSLENSAQTDVLTQPSGTSAYMAPELCKGIKYSTKSDVYSFGIVLWELLQRTINQKYLRPYGDQNFNVPNGELLLIMAISSQNLRPKIPEHTPERFHRLVTLCTDAEPSVRPEFAMIIEELRVAHDVFLVKQEEWDGLCKKKES</sequence>
<dbReference type="SUPFAM" id="SSF56112">
    <property type="entry name" value="Protein kinase-like (PK-like)"/>
    <property type="match status" value="1"/>
</dbReference>
<organism evidence="12">
    <name type="scientific">Arcella intermedia</name>
    <dbReference type="NCBI Taxonomy" id="1963864"/>
    <lineage>
        <taxon>Eukaryota</taxon>
        <taxon>Amoebozoa</taxon>
        <taxon>Tubulinea</taxon>
        <taxon>Elardia</taxon>
        <taxon>Arcellinida</taxon>
        <taxon>Sphaerothecina</taxon>
        <taxon>Arcellidae</taxon>
        <taxon>Arcella</taxon>
    </lineage>
</organism>
<evidence type="ECO:0000256" key="4">
    <source>
        <dbReference type="ARBA" id="ARBA00022741"/>
    </source>
</evidence>
<dbReference type="SMART" id="SM00248">
    <property type="entry name" value="ANK"/>
    <property type="match status" value="4"/>
</dbReference>
<dbReference type="AlphaFoldDB" id="A0A6B2KZW5"/>
<evidence type="ECO:0000256" key="1">
    <source>
        <dbReference type="ARBA" id="ARBA00005843"/>
    </source>
</evidence>
<dbReference type="PROSITE" id="PS00107">
    <property type="entry name" value="PROTEIN_KINASE_ATP"/>
    <property type="match status" value="1"/>
</dbReference>
<dbReference type="CDD" id="cd13999">
    <property type="entry name" value="STKc_MAP3K-like"/>
    <property type="match status" value="1"/>
</dbReference>
<dbReference type="InterPro" id="IPR001245">
    <property type="entry name" value="Ser-Thr/Tyr_kinase_cat_dom"/>
</dbReference>
<evidence type="ECO:0000256" key="9">
    <source>
        <dbReference type="PROSITE-ProRule" id="PRU00023"/>
    </source>
</evidence>
<evidence type="ECO:0000256" key="10">
    <source>
        <dbReference type="PROSITE-ProRule" id="PRU10141"/>
    </source>
</evidence>
<comment type="catalytic activity">
    <reaction evidence="7">
        <text>L-threonyl-[protein] + ATP = O-phospho-L-threonyl-[protein] + ADP + H(+)</text>
        <dbReference type="Rhea" id="RHEA:46608"/>
        <dbReference type="Rhea" id="RHEA-COMP:11060"/>
        <dbReference type="Rhea" id="RHEA-COMP:11605"/>
        <dbReference type="ChEBI" id="CHEBI:15378"/>
        <dbReference type="ChEBI" id="CHEBI:30013"/>
        <dbReference type="ChEBI" id="CHEBI:30616"/>
        <dbReference type="ChEBI" id="CHEBI:61977"/>
        <dbReference type="ChEBI" id="CHEBI:456216"/>
        <dbReference type="EC" id="2.7.11.1"/>
    </reaction>
</comment>
<dbReference type="PROSITE" id="PS50088">
    <property type="entry name" value="ANK_REPEAT"/>
    <property type="match status" value="1"/>
</dbReference>
<dbReference type="Pfam" id="PF00023">
    <property type="entry name" value="Ank"/>
    <property type="match status" value="1"/>
</dbReference>
<dbReference type="GO" id="GO:0005524">
    <property type="term" value="F:ATP binding"/>
    <property type="evidence" value="ECO:0007669"/>
    <property type="project" value="UniProtKB-UniRule"/>
</dbReference>
<evidence type="ECO:0000256" key="7">
    <source>
        <dbReference type="ARBA" id="ARBA00047899"/>
    </source>
</evidence>
<evidence type="ECO:0000256" key="8">
    <source>
        <dbReference type="ARBA" id="ARBA00048679"/>
    </source>
</evidence>
<dbReference type="InterPro" id="IPR001660">
    <property type="entry name" value="SAM"/>
</dbReference>
<dbReference type="Gene3D" id="1.25.40.20">
    <property type="entry name" value="Ankyrin repeat-containing domain"/>
    <property type="match status" value="1"/>
</dbReference>
<proteinExistence type="inferred from homology"/>
<keyword evidence="5" id="KW-0418">Kinase</keyword>
<name>A0A6B2KZW5_9EUKA</name>
<dbReference type="SUPFAM" id="SSF48403">
    <property type="entry name" value="Ankyrin repeat"/>
    <property type="match status" value="1"/>
</dbReference>
<dbReference type="EMBL" id="GIBP01001287">
    <property type="protein sequence ID" value="NDV30256.1"/>
    <property type="molecule type" value="Transcribed_RNA"/>
</dbReference>
<keyword evidence="2" id="KW-0723">Serine/threonine-protein kinase</keyword>
<comment type="catalytic activity">
    <reaction evidence="8">
        <text>L-seryl-[protein] + ATP = O-phospho-L-seryl-[protein] + ADP + H(+)</text>
        <dbReference type="Rhea" id="RHEA:17989"/>
        <dbReference type="Rhea" id="RHEA-COMP:9863"/>
        <dbReference type="Rhea" id="RHEA-COMP:11604"/>
        <dbReference type="ChEBI" id="CHEBI:15378"/>
        <dbReference type="ChEBI" id="CHEBI:29999"/>
        <dbReference type="ChEBI" id="CHEBI:30616"/>
        <dbReference type="ChEBI" id="CHEBI:83421"/>
        <dbReference type="ChEBI" id="CHEBI:456216"/>
        <dbReference type="EC" id="2.7.11.1"/>
    </reaction>
</comment>
<feature type="repeat" description="ANK" evidence="9">
    <location>
        <begin position="102"/>
        <end position="136"/>
    </location>
</feature>
<keyword evidence="6 10" id="KW-0067">ATP-binding</keyword>